<proteinExistence type="inferred from homology"/>
<evidence type="ECO:0000313" key="4">
    <source>
        <dbReference type="Proteomes" id="UP000243876"/>
    </source>
</evidence>
<keyword evidence="1" id="KW-0010">Activator</keyword>
<dbReference type="AlphaFoldDB" id="A0A0D6EH19"/>
<comment type="similarity">
    <text evidence="1">Belongs to the Mediator complex subunit 17 family.</text>
</comment>
<keyword evidence="1" id="KW-0804">Transcription</keyword>
<keyword evidence="1" id="KW-0539">Nucleus</keyword>
<comment type="function">
    <text evidence="1">Component of the Mediator complex, a coactivator involved in the regulated transcription of nearly all RNA polymerase II-dependent genes. Mediator functions as a bridge to convey information from gene-specific regulatory proteins to the basal RNA polymerase II transcription machinery. Mediator is recruited to promoters by direct interactions with regulatory proteins and serves as a scaffold for the assembly of a functional preinitiation complex with RNA polymerase II and the general transcription factors.</text>
</comment>
<feature type="region of interest" description="Disordered" evidence="2">
    <location>
        <begin position="368"/>
        <end position="448"/>
    </location>
</feature>
<evidence type="ECO:0000256" key="1">
    <source>
        <dbReference type="RuleBase" id="RU364140"/>
    </source>
</evidence>
<dbReference type="GO" id="GO:0016592">
    <property type="term" value="C:mediator complex"/>
    <property type="evidence" value="ECO:0007669"/>
    <property type="project" value="InterPro"/>
</dbReference>
<keyword evidence="1" id="KW-0805">Transcription regulation</keyword>
<dbReference type="GO" id="GO:0006357">
    <property type="term" value="P:regulation of transcription by RNA polymerase II"/>
    <property type="evidence" value="ECO:0007669"/>
    <property type="project" value="InterPro"/>
</dbReference>
<comment type="subcellular location">
    <subcellularLocation>
        <location evidence="1">Nucleus</location>
    </subcellularLocation>
</comment>
<dbReference type="EMBL" id="CENE01000002">
    <property type="protein sequence ID" value="CEQ39312.1"/>
    <property type="molecule type" value="Genomic_DNA"/>
</dbReference>
<dbReference type="OrthoDB" id="10251234at2759"/>
<gene>
    <name evidence="3" type="primary">SPOSA6832_00842</name>
    <name evidence="1" type="synonym">MED17</name>
</gene>
<keyword evidence="4" id="KW-1185">Reference proteome</keyword>
<feature type="region of interest" description="Disordered" evidence="2">
    <location>
        <begin position="91"/>
        <end position="118"/>
    </location>
</feature>
<sequence length="559" mass="60703">MPAAHHLSLEPLPVYANDGKDSDLFARPARLLDVVLEDGSEVFTRFVRLPSTLASLRRSRSRSPKRRADPNKSLQERLMRVWAERGDYSLVTEETIRNPPPEANDDDQVPDGRPSSEDMRKLQEDMLTNLSIARGELSTALDLLNVLSPATDPPQVDPTTLPLPHQTLTLVPHAVPPPPPSDPSLNPLTALPLATSLDALKSSANAFFRASEDLIPMTGEEDEQQGEAAPSSAKPRPRSRAPDPWPTILRLHATSARTLLPLGAAKGATLTGKGEARIARQVGVFYGCEEAKPEYRRAAIARVGELVGKDVDRKGGRRMIVEMVVEGRLDRVVWDEQEGEEGEDPVEKVLKARGRSAFAEELFAQVPDDRGSSTPFAESSAPVGHSLGRRFDRDDGSNVGAATNDGETSPRAVFEVPFPSVPTRPLPQVAPGSPKLSSPLPSPPPSSPASLISPLLRLLFLQTYASRRSPAPSASTRPLLAILSAVITYFDRLHALEGVLERAKRRVEDEGLEKVEVELWSGSRRVRGEGLATRAEEVVKVLEGAGELGGRVMLRIGKT</sequence>
<organism evidence="3 4">
    <name type="scientific">Sporidiobolus salmonicolor</name>
    <name type="common">Yeast-like fungus</name>
    <name type="synonym">Sporobolomyces salmonicolor</name>
    <dbReference type="NCBI Taxonomy" id="5005"/>
    <lineage>
        <taxon>Eukaryota</taxon>
        <taxon>Fungi</taxon>
        <taxon>Dikarya</taxon>
        <taxon>Basidiomycota</taxon>
        <taxon>Pucciniomycotina</taxon>
        <taxon>Microbotryomycetes</taxon>
        <taxon>Sporidiobolales</taxon>
        <taxon>Sporidiobolaceae</taxon>
        <taxon>Sporobolomyces</taxon>
    </lineage>
</organism>
<evidence type="ECO:0000256" key="2">
    <source>
        <dbReference type="SAM" id="MobiDB-lite"/>
    </source>
</evidence>
<name>A0A0D6EH19_SPOSA</name>
<protein>
    <recommendedName>
        <fullName evidence="1">Mediator of RNA polymerase II transcription subunit 17</fullName>
    </recommendedName>
    <alternativeName>
        <fullName evidence="1">Mediator complex subunit 17</fullName>
    </alternativeName>
</protein>
<dbReference type="Proteomes" id="UP000243876">
    <property type="component" value="Unassembled WGS sequence"/>
</dbReference>
<dbReference type="GO" id="GO:0003712">
    <property type="term" value="F:transcription coregulator activity"/>
    <property type="evidence" value="ECO:0007669"/>
    <property type="project" value="InterPro"/>
</dbReference>
<dbReference type="InterPro" id="IPR019313">
    <property type="entry name" value="Mediator_Med17"/>
</dbReference>
<feature type="region of interest" description="Disordered" evidence="2">
    <location>
        <begin position="218"/>
        <end position="245"/>
    </location>
</feature>
<reference evidence="4" key="1">
    <citation type="submission" date="2015-02" db="EMBL/GenBank/DDBJ databases">
        <authorList>
            <person name="Gon?alves P."/>
        </authorList>
    </citation>
    <scope>NUCLEOTIDE SEQUENCE [LARGE SCALE GENOMIC DNA]</scope>
</reference>
<evidence type="ECO:0000313" key="3">
    <source>
        <dbReference type="EMBL" id="CEQ39312.1"/>
    </source>
</evidence>
<accession>A0A0D6EH19</accession>
<comment type="subunit">
    <text evidence="1">Component of the Mediator complex.</text>
</comment>
<dbReference type="Pfam" id="PF10156">
    <property type="entry name" value="Med17"/>
    <property type="match status" value="1"/>
</dbReference>